<dbReference type="InterPro" id="IPR046341">
    <property type="entry name" value="SET_dom_sf"/>
</dbReference>
<feature type="domain" description="SET" evidence="1">
    <location>
        <begin position="22"/>
        <end position="278"/>
    </location>
</feature>
<protein>
    <recommendedName>
        <fullName evidence="1">SET domain-containing protein</fullName>
    </recommendedName>
</protein>
<dbReference type="SUPFAM" id="SSF82199">
    <property type="entry name" value="SET domain"/>
    <property type="match status" value="1"/>
</dbReference>
<dbReference type="OrthoDB" id="441812at2759"/>
<gene>
    <name evidence="2" type="ORF">HG536_0E00850</name>
</gene>
<evidence type="ECO:0000313" key="2">
    <source>
        <dbReference type="EMBL" id="QLL33174.1"/>
    </source>
</evidence>
<proteinExistence type="predicted"/>
<dbReference type="GeneID" id="59326370"/>
<name>A0A7G3ZI38_9SACH</name>
<dbReference type="AlphaFoldDB" id="A0A7G3ZI38"/>
<evidence type="ECO:0000313" key="3">
    <source>
        <dbReference type="Proteomes" id="UP000515788"/>
    </source>
</evidence>
<dbReference type="PANTHER" id="PTHR13271">
    <property type="entry name" value="UNCHARACTERIZED PUTATIVE METHYLTRANSFERASE"/>
    <property type="match status" value="1"/>
</dbReference>
<dbReference type="InterPro" id="IPR050600">
    <property type="entry name" value="SETD3_SETD6_MTase"/>
</dbReference>
<dbReference type="EMBL" id="CP059250">
    <property type="protein sequence ID" value="QLL33174.1"/>
    <property type="molecule type" value="Genomic_DNA"/>
</dbReference>
<dbReference type="Gene3D" id="3.90.1410.10">
    <property type="entry name" value="set domain protein methyltransferase, domain 1"/>
    <property type="match status" value="1"/>
</dbReference>
<dbReference type="RefSeq" id="XP_037139848.1">
    <property type="nucleotide sequence ID" value="XM_037283952.1"/>
</dbReference>
<evidence type="ECO:0000259" key="1">
    <source>
        <dbReference type="PROSITE" id="PS50280"/>
    </source>
</evidence>
<accession>A0A7G3ZI38</accession>
<dbReference type="PROSITE" id="PS50280">
    <property type="entry name" value="SET"/>
    <property type="match status" value="1"/>
</dbReference>
<reference evidence="2 3" key="1">
    <citation type="submission" date="2020-06" db="EMBL/GenBank/DDBJ databases">
        <title>The yeast mating-type switching endonuclease HO is a domesticated member of an unorthodox homing genetic element family.</title>
        <authorList>
            <person name="Coughlan A.Y."/>
            <person name="Lombardi L."/>
            <person name="Braun-Galleani S."/>
            <person name="Martos A.R."/>
            <person name="Galeote V."/>
            <person name="Bigey F."/>
            <person name="Dequin S."/>
            <person name="Byrne K.P."/>
            <person name="Wolfe K.H."/>
        </authorList>
    </citation>
    <scope>NUCLEOTIDE SEQUENCE [LARGE SCALE GENOMIC DNA]</scope>
    <source>
        <strain evidence="2 3">CBS764</strain>
    </source>
</reference>
<sequence length="579" mass="67063">MSMSSVVDWFAKNANLKVNGALSVENSFFKGVPSGYGLFVDLASINYDPNDVTIELLRIPRLATFSLDTLLELIKDETQYSSKENMEKLHATVRAVFSQFLELDGLKSLLSETTVLVFYFTLLTLVKEEYELPKTLRFYLEDVLLQVKVDNAPMFCEQAAELYGQYSMFVALKDVLDLLEDFFKNKVSCSRSVLPLLRQVYAAISSRSLEIPDEVAENSDDFVVNTTLVPLLDFANHSNDLKNAHFDIDRQTRDVLLLLDVDRIPANATKFEIFISYSPVEDLISFIHYYGFVPSSADKCQFISLSFDRGYLREQEPMPAVNLRLFYKWMQINPVVQLINFQNCWHINDSTEQFAYLLLAFMHSPDSESSSCWAYDPTCYRTFWYFQEHSSKRKEDYISINDYKSRIASLENDDSDLIDLPQLAWSMSFQGDGLSTHRGRFPKDEALQLAPFDNERTFSNAIDLFAKFFLGYIEWRLDKLENSEPHLTSPPLKQLVRLEKSVLLQLLHEPHLYYWSDRQVDCESYDCTLRPLLDRGHRDADRNASKDVLSLENLSLEDYHPEDFTDFLQDELKLYANLV</sequence>
<organism evidence="2 3">
    <name type="scientific">Torulaspora globosa</name>
    <dbReference type="NCBI Taxonomy" id="48254"/>
    <lineage>
        <taxon>Eukaryota</taxon>
        <taxon>Fungi</taxon>
        <taxon>Dikarya</taxon>
        <taxon>Ascomycota</taxon>
        <taxon>Saccharomycotina</taxon>
        <taxon>Saccharomycetes</taxon>
        <taxon>Saccharomycetales</taxon>
        <taxon>Saccharomycetaceae</taxon>
        <taxon>Torulaspora</taxon>
    </lineage>
</organism>
<dbReference type="GO" id="GO:0016279">
    <property type="term" value="F:protein-lysine N-methyltransferase activity"/>
    <property type="evidence" value="ECO:0007669"/>
    <property type="project" value="TreeGrafter"/>
</dbReference>
<keyword evidence="3" id="KW-1185">Reference proteome</keyword>
<dbReference type="Proteomes" id="UP000515788">
    <property type="component" value="Chromosome 5"/>
</dbReference>
<dbReference type="KEGG" id="tgb:HG536_0E00850"/>
<dbReference type="InterPro" id="IPR001214">
    <property type="entry name" value="SET_dom"/>
</dbReference>